<gene>
    <name evidence="2" type="ORF">DL240_13795</name>
</gene>
<evidence type="ECO:0008006" key="4">
    <source>
        <dbReference type="Google" id="ProtNLM"/>
    </source>
</evidence>
<dbReference type="OrthoDB" id="5511971at2"/>
<dbReference type="RefSeq" id="WP_111730488.1">
    <property type="nucleotide sequence ID" value="NZ_QHKO01000006.1"/>
</dbReference>
<feature type="transmembrane region" description="Helical" evidence="1">
    <location>
        <begin position="79"/>
        <end position="99"/>
    </location>
</feature>
<evidence type="ECO:0000256" key="1">
    <source>
        <dbReference type="SAM" id="Phobius"/>
    </source>
</evidence>
<dbReference type="Pfam" id="PF10825">
    <property type="entry name" value="DUF2752"/>
    <property type="match status" value="1"/>
</dbReference>
<dbReference type="Proteomes" id="UP000249169">
    <property type="component" value="Unassembled WGS sequence"/>
</dbReference>
<keyword evidence="1" id="KW-1133">Transmembrane helix</keyword>
<sequence>MRLYTTQRPLGVIPVGAVLMLPLFAMPLGAWAVGTGVVEFSVCGMKRVFGLPCLSCGATRATLALTRGDLWEALTMQPLIIVLYALLAVWGGLSLWTYVRGRRLVLHLSRREDWVFKAMLVLLPLVNWYYLYVRGI</sequence>
<keyword evidence="3" id="KW-1185">Reference proteome</keyword>
<reference evidence="2 3" key="1">
    <citation type="submission" date="2018-05" db="EMBL/GenBank/DDBJ databases">
        <title>Lujinxingia marina gen. nov. sp. nov., a new facultative anaerobic member of the class Deltaproteobacteria, and proposal of Lujinxingaceae fam. nov.</title>
        <authorList>
            <person name="Li C.-M."/>
        </authorList>
    </citation>
    <scope>NUCLEOTIDE SEQUENCE [LARGE SCALE GENOMIC DNA]</scope>
    <source>
        <strain evidence="2 3">B210</strain>
    </source>
</reference>
<evidence type="ECO:0000313" key="2">
    <source>
        <dbReference type="EMBL" id="RAL21200.1"/>
    </source>
</evidence>
<comment type="caution">
    <text evidence="2">The sequence shown here is derived from an EMBL/GenBank/DDBJ whole genome shotgun (WGS) entry which is preliminary data.</text>
</comment>
<evidence type="ECO:0000313" key="3">
    <source>
        <dbReference type="Proteomes" id="UP000249169"/>
    </source>
</evidence>
<name>A0A328C518_9DELT</name>
<feature type="transmembrane region" description="Helical" evidence="1">
    <location>
        <begin position="114"/>
        <end position="132"/>
    </location>
</feature>
<organism evidence="2 3">
    <name type="scientific">Lujinxingia litoralis</name>
    <dbReference type="NCBI Taxonomy" id="2211119"/>
    <lineage>
        <taxon>Bacteria</taxon>
        <taxon>Deltaproteobacteria</taxon>
        <taxon>Bradymonadales</taxon>
        <taxon>Lujinxingiaceae</taxon>
        <taxon>Lujinxingia</taxon>
    </lineage>
</organism>
<dbReference type="InterPro" id="IPR021215">
    <property type="entry name" value="DUF2752"/>
</dbReference>
<proteinExistence type="predicted"/>
<dbReference type="EMBL" id="QHKO01000006">
    <property type="protein sequence ID" value="RAL21200.1"/>
    <property type="molecule type" value="Genomic_DNA"/>
</dbReference>
<accession>A0A328C518</accession>
<protein>
    <recommendedName>
        <fullName evidence="4">DUF2752 domain-containing protein</fullName>
    </recommendedName>
</protein>
<dbReference type="AlphaFoldDB" id="A0A328C518"/>
<keyword evidence="1" id="KW-0472">Membrane</keyword>
<keyword evidence="1" id="KW-0812">Transmembrane</keyword>
<feature type="transmembrane region" description="Helical" evidence="1">
    <location>
        <begin position="12"/>
        <end position="32"/>
    </location>
</feature>